<organism evidence="1">
    <name type="scientific">Arundo donax</name>
    <name type="common">Giant reed</name>
    <name type="synonym">Donax arundinaceus</name>
    <dbReference type="NCBI Taxonomy" id="35708"/>
    <lineage>
        <taxon>Eukaryota</taxon>
        <taxon>Viridiplantae</taxon>
        <taxon>Streptophyta</taxon>
        <taxon>Embryophyta</taxon>
        <taxon>Tracheophyta</taxon>
        <taxon>Spermatophyta</taxon>
        <taxon>Magnoliopsida</taxon>
        <taxon>Liliopsida</taxon>
        <taxon>Poales</taxon>
        <taxon>Poaceae</taxon>
        <taxon>PACMAD clade</taxon>
        <taxon>Arundinoideae</taxon>
        <taxon>Arundineae</taxon>
        <taxon>Arundo</taxon>
    </lineage>
</organism>
<reference evidence="1" key="2">
    <citation type="journal article" date="2015" name="Data Brief">
        <title>Shoot transcriptome of the giant reed, Arundo donax.</title>
        <authorList>
            <person name="Barrero R.A."/>
            <person name="Guerrero F.D."/>
            <person name="Moolhuijzen P."/>
            <person name="Goolsby J.A."/>
            <person name="Tidwell J."/>
            <person name="Bellgard S.E."/>
            <person name="Bellgard M.I."/>
        </authorList>
    </citation>
    <scope>NUCLEOTIDE SEQUENCE</scope>
    <source>
        <tissue evidence="1">Shoot tissue taken approximately 20 cm above the soil surface</tissue>
    </source>
</reference>
<evidence type="ECO:0000313" key="1">
    <source>
        <dbReference type="EMBL" id="JAE15695.1"/>
    </source>
</evidence>
<accession>A0A0A9FS53</accession>
<sequence length="48" mass="5451">MVVSRLQSSSRYQRTTIHSLSLVNPANGRKTTSIESLDAHCFWEAVSW</sequence>
<name>A0A0A9FS53_ARUDO</name>
<dbReference type="AlphaFoldDB" id="A0A0A9FS53"/>
<protein>
    <submittedName>
        <fullName evidence="1">Uncharacterized protein</fullName>
    </submittedName>
</protein>
<dbReference type="EMBL" id="GBRH01182201">
    <property type="protein sequence ID" value="JAE15695.1"/>
    <property type="molecule type" value="Transcribed_RNA"/>
</dbReference>
<proteinExistence type="predicted"/>
<reference evidence="1" key="1">
    <citation type="submission" date="2014-09" db="EMBL/GenBank/DDBJ databases">
        <authorList>
            <person name="Magalhaes I.L.F."/>
            <person name="Oliveira U."/>
            <person name="Santos F.R."/>
            <person name="Vidigal T.H.D.A."/>
            <person name="Brescovit A.D."/>
            <person name="Santos A.J."/>
        </authorList>
    </citation>
    <scope>NUCLEOTIDE SEQUENCE</scope>
    <source>
        <tissue evidence="1">Shoot tissue taken approximately 20 cm above the soil surface</tissue>
    </source>
</reference>